<name>X1IW31_9ZZZZ</name>
<sequence length="49" mass="5722">MGFGPNRVRFTIRRAKRDIGGRPLMEGGCIARHPKTNEILWEPSEERER</sequence>
<gene>
    <name evidence="1" type="ORF">S03H2_51066</name>
</gene>
<dbReference type="EMBL" id="BARU01032373">
    <property type="protein sequence ID" value="GAH70314.1"/>
    <property type="molecule type" value="Genomic_DNA"/>
</dbReference>
<dbReference type="AlphaFoldDB" id="X1IW31"/>
<comment type="caution">
    <text evidence="1">The sequence shown here is derived from an EMBL/GenBank/DDBJ whole genome shotgun (WGS) entry which is preliminary data.</text>
</comment>
<evidence type="ECO:0000313" key="1">
    <source>
        <dbReference type="EMBL" id="GAH70314.1"/>
    </source>
</evidence>
<organism evidence="1">
    <name type="scientific">marine sediment metagenome</name>
    <dbReference type="NCBI Taxonomy" id="412755"/>
    <lineage>
        <taxon>unclassified sequences</taxon>
        <taxon>metagenomes</taxon>
        <taxon>ecological metagenomes</taxon>
    </lineage>
</organism>
<protein>
    <submittedName>
        <fullName evidence="1">Uncharacterized protein</fullName>
    </submittedName>
</protein>
<feature type="non-terminal residue" evidence="1">
    <location>
        <position position="49"/>
    </location>
</feature>
<proteinExistence type="predicted"/>
<reference evidence="1" key="1">
    <citation type="journal article" date="2014" name="Front. Microbiol.">
        <title>High frequency of phylogenetically diverse reductive dehalogenase-homologous genes in deep subseafloor sedimentary metagenomes.</title>
        <authorList>
            <person name="Kawai M."/>
            <person name="Futagami T."/>
            <person name="Toyoda A."/>
            <person name="Takaki Y."/>
            <person name="Nishi S."/>
            <person name="Hori S."/>
            <person name="Arai W."/>
            <person name="Tsubouchi T."/>
            <person name="Morono Y."/>
            <person name="Uchiyama I."/>
            <person name="Ito T."/>
            <person name="Fujiyama A."/>
            <person name="Inagaki F."/>
            <person name="Takami H."/>
        </authorList>
    </citation>
    <scope>NUCLEOTIDE SEQUENCE</scope>
    <source>
        <strain evidence="1">Expedition CK06-06</strain>
    </source>
</reference>
<accession>X1IW31</accession>